<dbReference type="InterPro" id="IPR000111">
    <property type="entry name" value="Glyco_hydro_27/36_CS"/>
</dbReference>
<dbReference type="InterPro" id="IPR031705">
    <property type="entry name" value="Glyco_hydro_36_C"/>
</dbReference>
<dbReference type="EC" id="3.2.1.22" evidence="2 5"/>
<dbReference type="PIRSF" id="PIRSF005536">
    <property type="entry name" value="Agal"/>
    <property type="match status" value="1"/>
</dbReference>
<dbReference type="RefSeq" id="WP_340289280.1">
    <property type="nucleotide sequence ID" value="NZ_JBBEOI010000006.1"/>
</dbReference>
<dbReference type="PROSITE" id="PS00512">
    <property type="entry name" value="ALPHA_GALACTOSIDASE"/>
    <property type="match status" value="1"/>
</dbReference>
<evidence type="ECO:0000259" key="6">
    <source>
        <dbReference type="Pfam" id="PF16874"/>
    </source>
</evidence>
<dbReference type="Gene3D" id="2.70.98.60">
    <property type="entry name" value="alpha-galactosidase from lactobacil brevis"/>
    <property type="match status" value="1"/>
</dbReference>
<comment type="catalytic activity">
    <reaction evidence="1 5">
        <text>Hydrolysis of terminal, non-reducing alpha-D-galactose residues in alpha-D-galactosides, including galactose oligosaccharides, galactomannans and galactolipids.</text>
        <dbReference type="EC" id="3.2.1.22"/>
    </reaction>
</comment>
<dbReference type="GO" id="GO:0004557">
    <property type="term" value="F:alpha-galactosidase activity"/>
    <property type="evidence" value="ECO:0007669"/>
    <property type="project" value="UniProtKB-EC"/>
</dbReference>
<evidence type="ECO:0000256" key="4">
    <source>
        <dbReference type="ARBA" id="ARBA00023295"/>
    </source>
</evidence>
<dbReference type="InterPro" id="IPR013785">
    <property type="entry name" value="Aldolase_TIM"/>
</dbReference>
<sequence>MTDTTKEDVAHLRRAGTSLLLRLPADELPTVLHWGPDLGEATPGAHELLTAVAVPLTDSQLTTMERVSVLPQHSTGWMGVPGLTGSRAGRAWSLVLGPVTHQVQDAGTDSWPDGPEGTARVLSTGVDAPGGLRVTSEVHLGPTGLVRARARVTNLHGEPYEVGALTVSLPVPPQAEELLDLTGRHTHERHPQRHPFPVGAWVREARGGRPGLDAATMLCAGVGGFAFRSGQVWGVHLEWSGNQRLVAERTVTGWRLLGGGELLLPGEVRLERDETYTSPWLCASWGDGLDVLSSRVHRHLRRRPHHPRRPRPVLLNTWEAVYFDHDTDKLLRLAENAAAVGVERFVLDDGWFRGRRDDRAGLGDWVVDPDVWPDGLTPLAGRVHELGMEFGLWFEPEMVNLDSDLARAHPDWLLGTPHGPGSPSRYQHVLDLGRPEAYEHVRHQMSQVIGRYGVDYIKWDHNRPLVDAGHQPDGQPAVREQTLAVYRLMRALKDAHPGLEIESCAAGGGRIDLGVLEVADRVWVSDCIDPHERHRMVRWTGLITPPELMGTHIGSPVDHTTGRTHTLPFRAATALWGHLGIEWDIADLGADDLAELTAWVQLHKRHRQLLHTGDVVHADTHATEISLEGVVAEDGSEALFQVSLLEHPLTWPLQRLRLPGLDPHRSYRVTIAQPRESRPAESRLPAWTRDGAVLTGAMLHGLGLAAPMLRLHEALLIHVSAEPLPTGP</sequence>
<evidence type="ECO:0000256" key="1">
    <source>
        <dbReference type="ARBA" id="ARBA00001255"/>
    </source>
</evidence>
<proteinExistence type="inferred from homology"/>
<comment type="similarity">
    <text evidence="5">Belongs to the glycosyl hydrolase.</text>
</comment>
<dbReference type="InterPro" id="IPR050985">
    <property type="entry name" value="Alpha-glycosidase_related"/>
</dbReference>
<dbReference type="PANTHER" id="PTHR43053:SF3">
    <property type="entry name" value="ALPHA-GALACTOSIDASE C-RELATED"/>
    <property type="match status" value="1"/>
</dbReference>
<feature type="domain" description="Glycosyl hydrolase family 36 C-terminal" evidence="6">
    <location>
        <begin position="630"/>
        <end position="708"/>
    </location>
</feature>
<dbReference type="CDD" id="cd14791">
    <property type="entry name" value="GH36"/>
    <property type="match status" value="1"/>
</dbReference>
<dbReference type="Proteomes" id="UP001595685">
    <property type="component" value="Unassembled WGS sequence"/>
</dbReference>
<dbReference type="Gene3D" id="2.60.40.1180">
    <property type="entry name" value="Golgi alpha-mannosidase II"/>
    <property type="match status" value="1"/>
</dbReference>
<dbReference type="Pfam" id="PF16875">
    <property type="entry name" value="Glyco_hydro_36N"/>
    <property type="match status" value="1"/>
</dbReference>
<keyword evidence="3 5" id="KW-0378">Hydrolase</keyword>
<keyword evidence="4 5" id="KW-0326">Glycosidase</keyword>
<dbReference type="InterPro" id="IPR031704">
    <property type="entry name" value="Glyco_hydro_36_N"/>
</dbReference>
<feature type="domain" description="Glycosyl hydrolase family 36 N-terminal" evidence="7">
    <location>
        <begin position="28"/>
        <end position="271"/>
    </location>
</feature>
<dbReference type="SUPFAM" id="SSF51445">
    <property type="entry name" value="(Trans)glycosidases"/>
    <property type="match status" value="1"/>
</dbReference>
<accession>A0ABV7WMN4</accession>
<evidence type="ECO:0000259" key="7">
    <source>
        <dbReference type="Pfam" id="PF16875"/>
    </source>
</evidence>
<evidence type="ECO:0000313" key="8">
    <source>
        <dbReference type="EMBL" id="MFC3690261.1"/>
    </source>
</evidence>
<evidence type="ECO:0000313" key="9">
    <source>
        <dbReference type="Proteomes" id="UP001595685"/>
    </source>
</evidence>
<evidence type="ECO:0000256" key="5">
    <source>
        <dbReference type="PIRNR" id="PIRNR005536"/>
    </source>
</evidence>
<organism evidence="8 9">
    <name type="scientific">Aquipuribacter hungaricus</name>
    <dbReference type="NCBI Taxonomy" id="545624"/>
    <lineage>
        <taxon>Bacteria</taxon>
        <taxon>Bacillati</taxon>
        <taxon>Actinomycetota</taxon>
        <taxon>Actinomycetes</taxon>
        <taxon>Micrococcales</taxon>
        <taxon>Intrasporangiaceae</taxon>
        <taxon>Aquipuribacter</taxon>
    </lineage>
</organism>
<dbReference type="InterPro" id="IPR013780">
    <property type="entry name" value="Glyco_hydro_b"/>
</dbReference>
<keyword evidence="9" id="KW-1185">Reference proteome</keyword>
<dbReference type="Pfam" id="PF16874">
    <property type="entry name" value="Glyco_hydro_36C"/>
    <property type="match status" value="1"/>
</dbReference>
<dbReference type="PANTHER" id="PTHR43053">
    <property type="entry name" value="GLYCOSIDASE FAMILY 31"/>
    <property type="match status" value="1"/>
</dbReference>
<comment type="caution">
    <text evidence="8">The sequence shown here is derived from an EMBL/GenBank/DDBJ whole genome shotgun (WGS) entry which is preliminary data.</text>
</comment>
<dbReference type="PRINTS" id="PR00743">
    <property type="entry name" value="GLHYDRLASE36"/>
</dbReference>
<dbReference type="EMBL" id="JBHRWW010000019">
    <property type="protein sequence ID" value="MFC3690261.1"/>
    <property type="molecule type" value="Genomic_DNA"/>
</dbReference>
<gene>
    <name evidence="8" type="ORF">ACFOLH_18090</name>
</gene>
<reference evidence="9" key="1">
    <citation type="journal article" date="2019" name="Int. J. Syst. Evol. Microbiol.">
        <title>The Global Catalogue of Microorganisms (GCM) 10K type strain sequencing project: providing services to taxonomists for standard genome sequencing and annotation.</title>
        <authorList>
            <consortium name="The Broad Institute Genomics Platform"/>
            <consortium name="The Broad Institute Genome Sequencing Center for Infectious Disease"/>
            <person name="Wu L."/>
            <person name="Ma J."/>
        </authorList>
    </citation>
    <scope>NUCLEOTIDE SEQUENCE [LARGE SCALE GENOMIC DNA]</scope>
    <source>
        <strain evidence="9">NCAIM B.02333</strain>
    </source>
</reference>
<dbReference type="InterPro" id="IPR017853">
    <property type="entry name" value="GH"/>
</dbReference>
<evidence type="ECO:0000256" key="3">
    <source>
        <dbReference type="ARBA" id="ARBA00022801"/>
    </source>
</evidence>
<dbReference type="Gene3D" id="3.20.20.70">
    <property type="entry name" value="Aldolase class I"/>
    <property type="match status" value="1"/>
</dbReference>
<dbReference type="InterPro" id="IPR002252">
    <property type="entry name" value="Glyco_hydro_36"/>
</dbReference>
<protein>
    <recommendedName>
        <fullName evidence="2 5">Alpha-galactosidase</fullName>
        <ecNumber evidence="2 5">3.2.1.22</ecNumber>
    </recommendedName>
</protein>
<evidence type="ECO:0000256" key="2">
    <source>
        <dbReference type="ARBA" id="ARBA00012755"/>
    </source>
</evidence>
<dbReference type="InterPro" id="IPR038417">
    <property type="entry name" value="Alpga-gal_N_sf"/>
</dbReference>
<dbReference type="Pfam" id="PF02065">
    <property type="entry name" value="Melibiase"/>
    <property type="match status" value="1"/>
</dbReference>
<name>A0ABV7WMN4_9MICO</name>